<dbReference type="OrthoDB" id="6219513at2759"/>
<protein>
    <submittedName>
        <fullName evidence="1">Uncharacterized protein</fullName>
    </submittedName>
</protein>
<feature type="non-terminal residue" evidence="1">
    <location>
        <position position="1"/>
    </location>
</feature>
<dbReference type="EMBL" id="KB740914">
    <property type="protein sequence ID" value="ENN78323.1"/>
    <property type="molecule type" value="Genomic_DNA"/>
</dbReference>
<gene>
    <name evidence="1" type="ORF">YQE_05126</name>
</gene>
<dbReference type="AlphaFoldDB" id="N6TK88"/>
<reference evidence="1" key="1">
    <citation type="journal article" date="2013" name="Genome Biol.">
        <title>Draft genome of the mountain pine beetle, Dendroctonus ponderosae Hopkins, a major forest pest.</title>
        <authorList>
            <person name="Keeling C.I."/>
            <person name="Yuen M.M."/>
            <person name="Liao N.Y."/>
            <person name="Docking T.R."/>
            <person name="Chan S.K."/>
            <person name="Taylor G.A."/>
            <person name="Palmquist D.L."/>
            <person name="Jackman S.D."/>
            <person name="Nguyen A."/>
            <person name="Li M."/>
            <person name="Henderson H."/>
            <person name="Janes J.K."/>
            <person name="Zhao Y."/>
            <person name="Pandoh P."/>
            <person name="Moore R."/>
            <person name="Sperling F.A."/>
            <person name="Huber D.P."/>
            <person name="Birol I."/>
            <person name="Jones S.J."/>
            <person name="Bohlmann J."/>
        </authorList>
    </citation>
    <scope>NUCLEOTIDE SEQUENCE</scope>
</reference>
<organism evidence="1">
    <name type="scientific">Dendroctonus ponderosae</name>
    <name type="common">Mountain pine beetle</name>
    <dbReference type="NCBI Taxonomy" id="77166"/>
    <lineage>
        <taxon>Eukaryota</taxon>
        <taxon>Metazoa</taxon>
        <taxon>Ecdysozoa</taxon>
        <taxon>Arthropoda</taxon>
        <taxon>Hexapoda</taxon>
        <taxon>Insecta</taxon>
        <taxon>Pterygota</taxon>
        <taxon>Neoptera</taxon>
        <taxon>Endopterygota</taxon>
        <taxon>Coleoptera</taxon>
        <taxon>Polyphaga</taxon>
        <taxon>Cucujiformia</taxon>
        <taxon>Curculionidae</taxon>
        <taxon>Scolytinae</taxon>
        <taxon>Dendroctonus</taxon>
    </lineage>
</organism>
<proteinExistence type="predicted"/>
<accession>N6TK88</accession>
<sequence length="124" mass="14318">MSPLDLWIWLPPSNFWNGGLDTRSKTCRNQKNCDSLNDSVLGWTVRRLRRTLSRSSTDRARFLWFFGFLVLFLLLRVCDGAKIKHAYGGSGSYLMSNTYPQMRKDILSKEDDFVAKGKSKFPIC</sequence>
<name>N6TK88_DENPD</name>
<dbReference type="HOGENOM" id="CLU_2006208_0_0_1"/>
<evidence type="ECO:0000313" key="1">
    <source>
        <dbReference type="EMBL" id="ENN78323.1"/>
    </source>
</evidence>